<feature type="compositionally biased region" description="Basic and acidic residues" evidence="1">
    <location>
        <begin position="36"/>
        <end position="45"/>
    </location>
</feature>
<accession>E9GXI9</accession>
<feature type="transmembrane region" description="Helical" evidence="2">
    <location>
        <begin position="96"/>
        <end position="114"/>
    </location>
</feature>
<protein>
    <submittedName>
        <fullName evidence="3">Uncharacterized protein</fullName>
    </submittedName>
</protein>
<evidence type="ECO:0000313" key="4">
    <source>
        <dbReference type="Proteomes" id="UP000000305"/>
    </source>
</evidence>
<dbReference type="Proteomes" id="UP000000305">
    <property type="component" value="Unassembled WGS sequence"/>
</dbReference>
<feature type="region of interest" description="Disordered" evidence="1">
    <location>
        <begin position="1"/>
        <end position="45"/>
    </location>
</feature>
<dbReference type="EMBL" id="GL732573">
    <property type="protein sequence ID" value="EFX75661.1"/>
    <property type="molecule type" value="Genomic_DNA"/>
</dbReference>
<name>E9GXI9_DAPPU</name>
<proteinExistence type="predicted"/>
<evidence type="ECO:0000256" key="2">
    <source>
        <dbReference type="SAM" id="Phobius"/>
    </source>
</evidence>
<keyword evidence="2" id="KW-0472">Membrane</keyword>
<evidence type="ECO:0000256" key="1">
    <source>
        <dbReference type="SAM" id="MobiDB-lite"/>
    </source>
</evidence>
<organism evidence="3 4">
    <name type="scientific">Daphnia pulex</name>
    <name type="common">Water flea</name>
    <dbReference type="NCBI Taxonomy" id="6669"/>
    <lineage>
        <taxon>Eukaryota</taxon>
        <taxon>Metazoa</taxon>
        <taxon>Ecdysozoa</taxon>
        <taxon>Arthropoda</taxon>
        <taxon>Crustacea</taxon>
        <taxon>Branchiopoda</taxon>
        <taxon>Diplostraca</taxon>
        <taxon>Cladocera</taxon>
        <taxon>Anomopoda</taxon>
        <taxon>Daphniidae</taxon>
        <taxon>Daphnia</taxon>
    </lineage>
</organism>
<keyword evidence="4" id="KW-1185">Reference proteome</keyword>
<reference evidence="3 4" key="1">
    <citation type="journal article" date="2011" name="Science">
        <title>The ecoresponsive genome of Daphnia pulex.</title>
        <authorList>
            <person name="Colbourne J.K."/>
            <person name="Pfrender M.E."/>
            <person name="Gilbert D."/>
            <person name="Thomas W.K."/>
            <person name="Tucker A."/>
            <person name="Oakley T.H."/>
            <person name="Tokishita S."/>
            <person name="Aerts A."/>
            <person name="Arnold G.J."/>
            <person name="Basu M.K."/>
            <person name="Bauer D.J."/>
            <person name="Caceres C.E."/>
            <person name="Carmel L."/>
            <person name="Casola C."/>
            <person name="Choi J.H."/>
            <person name="Detter J.C."/>
            <person name="Dong Q."/>
            <person name="Dusheyko S."/>
            <person name="Eads B.D."/>
            <person name="Frohlich T."/>
            <person name="Geiler-Samerotte K.A."/>
            <person name="Gerlach D."/>
            <person name="Hatcher P."/>
            <person name="Jogdeo S."/>
            <person name="Krijgsveld J."/>
            <person name="Kriventseva E.V."/>
            <person name="Kultz D."/>
            <person name="Laforsch C."/>
            <person name="Lindquist E."/>
            <person name="Lopez J."/>
            <person name="Manak J.R."/>
            <person name="Muller J."/>
            <person name="Pangilinan J."/>
            <person name="Patwardhan R.P."/>
            <person name="Pitluck S."/>
            <person name="Pritham E.J."/>
            <person name="Rechtsteiner A."/>
            <person name="Rho M."/>
            <person name="Rogozin I.B."/>
            <person name="Sakarya O."/>
            <person name="Salamov A."/>
            <person name="Schaack S."/>
            <person name="Shapiro H."/>
            <person name="Shiga Y."/>
            <person name="Skalitzky C."/>
            <person name="Smith Z."/>
            <person name="Souvorov A."/>
            <person name="Sung W."/>
            <person name="Tang Z."/>
            <person name="Tsuchiya D."/>
            <person name="Tu H."/>
            <person name="Vos H."/>
            <person name="Wang M."/>
            <person name="Wolf Y.I."/>
            <person name="Yamagata H."/>
            <person name="Yamada T."/>
            <person name="Ye Y."/>
            <person name="Shaw J.R."/>
            <person name="Andrews J."/>
            <person name="Crease T.J."/>
            <person name="Tang H."/>
            <person name="Lucas S.M."/>
            <person name="Robertson H.M."/>
            <person name="Bork P."/>
            <person name="Koonin E.V."/>
            <person name="Zdobnov E.M."/>
            <person name="Grigoriev I.V."/>
            <person name="Lynch M."/>
            <person name="Boore J.L."/>
        </authorList>
    </citation>
    <scope>NUCLEOTIDE SEQUENCE [LARGE SCALE GENOMIC DNA]</scope>
</reference>
<keyword evidence="2" id="KW-1133">Transmembrane helix</keyword>
<gene>
    <name evidence="3" type="ORF">DAPPUDRAFT_226224</name>
</gene>
<dbReference type="InParanoid" id="E9GXI9"/>
<feature type="compositionally biased region" description="Basic residues" evidence="1">
    <location>
        <begin position="1"/>
        <end position="35"/>
    </location>
</feature>
<dbReference type="KEGG" id="dpx:DAPPUDRAFT_226224"/>
<keyword evidence="2" id="KW-0812">Transmembrane</keyword>
<sequence length="142" mass="17022">MMKRPKMKKRLKERKMRRRKTCPKVKKTSMKRVKAKEKATTMTKEKETTMMMMRKNVRQEKKILFFFFFLASVRVHTLFAHALRRSAGKQPAPVGIFFVNFDFISLCLLYTPLIHDTFYSHPYFASQFFLNRDTHTKKTNTS</sequence>
<dbReference type="HOGENOM" id="CLU_1817737_0_0_1"/>
<evidence type="ECO:0000313" key="3">
    <source>
        <dbReference type="EMBL" id="EFX75661.1"/>
    </source>
</evidence>
<dbReference type="AlphaFoldDB" id="E9GXI9"/>